<dbReference type="SUPFAM" id="SSF56672">
    <property type="entry name" value="DNA/RNA polymerases"/>
    <property type="match status" value="1"/>
</dbReference>
<dbReference type="CDD" id="cd09274">
    <property type="entry name" value="RNase_HI_RT_Ty3"/>
    <property type="match status" value="1"/>
</dbReference>
<evidence type="ECO:0000259" key="1">
    <source>
        <dbReference type="Pfam" id="PF17919"/>
    </source>
</evidence>
<dbReference type="Gene3D" id="3.10.20.370">
    <property type="match status" value="1"/>
</dbReference>
<dbReference type="EMBL" id="JAANQT010006526">
    <property type="protein sequence ID" value="KAG1291095.1"/>
    <property type="molecule type" value="Genomic_DNA"/>
</dbReference>
<dbReference type="FunFam" id="3.10.20.370:FF:000001">
    <property type="entry name" value="Retrovirus-related Pol polyprotein from transposon 17.6-like protein"/>
    <property type="match status" value="1"/>
</dbReference>
<feature type="domain" description="Reverse transcriptase/retrotransposon-derived protein RNase H-like" evidence="1">
    <location>
        <begin position="7"/>
        <end position="76"/>
    </location>
</feature>
<dbReference type="PANTHER" id="PTHR34072">
    <property type="entry name" value="ENZYMATIC POLYPROTEIN-RELATED"/>
    <property type="match status" value="1"/>
</dbReference>
<comment type="caution">
    <text evidence="2">The sequence shown here is derived from an EMBL/GenBank/DDBJ whole genome shotgun (WGS) entry which is preliminary data.</text>
</comment>
<evidence type="ECO:0000313" key="3">
    <source>
        <dbReference type="Proteomes" id="UP000716291"/>
    </source>
</evidence>
<organism evidence="2 3">
    <name type="scientific">Rhizopus oryzae</name>
    <name type="common">Mucormycosis agent</name>
    <name type="synonym">Rhizopus arrhizus var. delemar</name>
    <dbReference type="NCBI Taxonomy" id="64495"/>
    <lineage>
        <taxon>Eukaryota</taxon>
        <taxon>Fungi</taxon>
        <taxon>Fungi incertae sedis</taxon>
        <taxon>Mucoromycota</taxon>
        <taxon>Mucoromycotina</taxon>
        <taxon>Mucoromycetes</taxon>
        <taxon>Mucorales</taxon>
        <taxon>Mucorineae</taxon>
        <taxon>Rhizopodaceae</taxon>
        <taxon>Rhizopus</taxon>
    </lineage>
</organism>
<keyword evidence="3" id="KW-1185">Reference proteome</keyword>
<protein>
    <recommendedName>
        <fullName evidence="1">Reverse transcriptase/retrotransposon-derived protein RNase H-like domain-containing protein</fullName>
    </recommendedName>
</protein>
<dbReference type="Proteomes" id="UP000716291">
    <property type="component" value="Unassembled WGS sequence"/>
</dbReference>
<name>A0A9P7BK60_RHIOR</name>
<reference evidence="2" key="1">
    <citation type="journal article" date="2020" name="Microb. Genom.">
        <title>Genetic diversity of clinical and environmental Mucorales isolates obtained from an investigation of mucormycosis cases among solid organ transplant recipients.</title>
        <authorList>
            <person name="Nguyen M.H."/>
            <person name="Kaul D."/>
            <person name="Muto C."/>
            <person name="Cheng S.J."/>
            <person name="Richter R.A."/>
            <person name="Bruno V.M."/>
            <person name="Liu G."/>
            <person name="Beyhan S."/>
            <person name="Sundermann A.J."/>
            <person name="Mounaud S."/>
            <person name="Pasculle A.W."/>
            <person name="Nierman W.C."/>
            <person name="Driscoll E."/>
            <person name="Cumbie R."/>
            <person name="Clancy C.J."/>
            <person name="Dupont C.L."/>
        </authorList>
    </citation>
    <scope>NUCLEOTIDE SEQUENCE</scope>
    <source>
        <strain evidence="2">GL11</strain>
    </source>
</reference>
<dbReference type="InterPro" id="IPR041577">
    <property type="entry name" value="RT_RNaseH_2"/>
</dbReference>
<dbReference type="AlphaFoldDB" id="A0A9P7BK60"/>
<dbReference type="Pfam" id="PF17919">
    <property type="entry name" value="RT_RNaseH_2"/>
    <property type="match status" value="1"/>
</dbReference>
<proteinExistence type="predicted"/>
<accession>A0A9P7BK60</accession>
<gene>
    <name evidence="2" type="ORF">G6F64_013832</name>
</gene>
<evidence type="ECO:0000313" key="2">
    <source>
        <dbReference type="EMBL" id="KAG1291095.1"/>
    </source>
</evidence>
<sequence length="149" mass="17349">MNAVFHPFYVATDASAYGIGGVVYQVIDQDIKYNAFAARSLSPTERRYHTNKRELLAIVFMFERYNKWLYNRHFTLIYIKKQVVLNVAMLVWFETIFEYSFDIVHYPGIKNIIPDALSRLFPDDNKLEGVTMLTMLPSTISVVITELKP</sequence>
<dbReference type="InterPro" id="IPR043502">
    <property type="entry name" value="DNA/RNA_pol_sf"/>
</dbReference>